<dbReference type="Pfam" id="PF00415">
    <property type="entry name" value="RCC1"/>
    <property type="match status" value="2"/>
</dbReference>
<reference evidence="2" key="1">
    <citation type="submission" date="2021-12" db="EMBL/GenBank/DDBJ databases">
        <authorList>
            <person name="King R."/>
        </authorList>
    </citation>
    <scope>NUCLEOTIDE SEQUENCE</scope>
</reference>
<protein>
    <recommendedName>
        <fullName evidence="4">RCC1 domain-containing protein 1</fullName>
    </recommendedName>
</protein>
<evidence type="ECO:0000313" key="2">
    <source>
        <dbReference type="EMBL" id="CAH0554471.1"/>
    </source>
</evidence>
<keyword evidence="3" id="KW-1185">Reference proteome</keyword>
<dbReference type="Proteomes" id="UP001154078">
    <property type="component" value="Chromosome 4"/>
</dbReference>
<dbReference type="OrthoDB" id="5370059at2759"/>
<proteinExistence type="predicted"/>
<dbReference type="InterPro" id="IPR000408">
    <property type="entry name" value="Reg_chr_condens"/>
</dbReference>
<feature type="repeat" description="RCC1" evidence="1">
    <location>
        <begin position="166"/>
        <end position="217"/>
    </location>
</feature>
<dbReference type="PROSITE" id="PS00626">
    <property type="entry name" value="RCC1_2"/>
    <property type="match status" value="1"/>
</dbReference>
<dbReference type="Gene3D" id="2.130.10.30">
    <property type="entry name" value="Regulator of chromosome condensation 1/beta-lactamase-inhibitor protein II"/>
    <property type="match status" value="1"/>
</dbReference>
<dbReference type="PANTHER" id="PTHR46849">
    <property type="entry name" value="RCC1 DOMAIN-CONTAINING PROTEIN 1"/>
    <property type="match status" value="1"/>
</dbReference>
<organism evidence="2 3">
    <name type="scientific">Brassicogethes aeneus</name>
    <name type="common">Rape pollen beetle</name>
    <name type="synonym">Meligethes aeneus</name>
    <dbReference type="NCBI Taxonomy" id="1431903"/>
    <lineage>
        <taxon>Eukaryota</taxon>
        <taxon>Metazoa</taxon>
        <taxon>Ecdysozoa</taxon>
        <taxon>Arthropoda</taxon>
        <taxon>Hexapoda</taxon>
        <taxon>Insecta</taxon>
        <taxon>Pterygota</taxon>
        <taxon>Neoptera</taxon>
        <taxon>Endopterygota</taxon>
        <taxon>Coleoptera</taxon>
        <taxon>Polyphaga</taxon>
        <taxon>Cucujiformia</taxon>
        <taxon>Nitidulidae</taxon>
        <taxon>Meligethinae</taxon>
        <taxon>Brassicogethes</taxon>
    </lineage>
</organism>
<evidence type="ECO:0000256" key="1">
    <source>
        <dbReference type="PROSITE-ProRule" id="PRU00235"/>
    </source>
</evidence>
<name>A0A9P0FFG5_BRAAE</name>
<evidence type="ECO:0000313" key="3">
    <source>
        <dbReference type="Proteomes" id="UP001154078"/>
    </source>
</evidence>
<feature type="repeat" description="RCC1" evidence="1">
    <location>
        <begin position="218"/>
        <end position="272"/>
    </location>
</feature>
<gene>
    <name evidence="2" type="ORF">MELIAE_LOCUS6058</name>
</gene>
<dbReference type="InterPro" id="IPR052830">
    <property type="entry name" value="RCC1_domain-containing"/>
</dbReference>
<accession>A0A9P0FFG5</accession>
<dbReference type="PANTHER" id="PTHR46849:SF1">
    <property type="entry name" value="RCC1 DOMAIN-CONTAINING PROTEIN 1"/>
    <property type="match status" value="1"/>
</dbReference>
<dbReference type="InterPro" id="IPR009091">
    <property type="entry name" value="RCC1/BLIP-II"/>
</dbReference>
<dbReference type="EMBL" id="OV121135">
    <property type="protein sequence ID" value="CAH0554471.1"/>
    <property type="molecule type" value="Genomic_DNA"/>
</dbReference>
<evidence type="ECO:0008006" key="4">
    <source>
        <dbReference type="Google" id="ProtNLM"/>
    </source>
</evidence>
<sequence>MLVFFRGFNLYKQVSCDKVLIEQFHEFFRGENVSRVWLNQTCCVVKNGEHFLCTGYGESDFNKLGINNLNPVDVSMTDDKVFMLGDLGCVCKVNLNDKDIKLSKIMNLGLSDNDKVVKIASGAKLFVAYSEEGYIFNNLNKLNVKIADVKDIKCGREHCLLLTKKGDIYSFGRGSRGQLGHGNLDDLENPLLLNALAGIKITQISCGDWHSCAVSDTGDLYVWGWNSNGQLGLKKSDMVAVSSTPCLVDFPGEVNVATLACGSRHTVVLLDNKKLFGAGWNKYKQLKDDEACDFFDFTYLHDFSEFLESTVVCGPWNTCVLCQ</sequence>
<dbReference type="AlphaFoldDB" id="A0A9P0FFG5"/>
<dbReference type="PRINTS" id="PR00633">
    <property type="entry name" value="RCCNDNSATION"/>
</dbReference>
<dbReference type="SUPFAM" id="SSF50985">
    <property type="entry name" value="RCC1/BLIP-II"/>
    <property type="match status" value="1"/>
</dbReference>
<dbReference type="PROSITE" id="PS50012">
    <property type="entry name" value="RCC1_3"/>
    <property type="match status" value="2"/>
</dbReference>